<keyword evidence="1" id="KW-0472">Membrane</keyword>
<proteinExistence type="predicted"/>
<dbReference type="Proteomes" id="UP000464178">
    <property type="component" value="Chromosome"/>
</dbReference>
<feature type="transmembrane region" description="Helical" evidence="1">
    <location>
        <begin position="39"/>
        <end position="61"/>
    </location>
</feature>
<feature type="transmembrane region" description="Helical" evidence="1">
    <location>
        <begin position="73"/>
        <end position="92"/>
    </location>
</feature>
<dbReference type="AlphaFoldDB" id="A0A6P2D4Q5"/>
<sequence length="140" mass="16107">MGTEHGPQRTAWRYLVWVIVGLFWYVTTRDFHPTTELAIIVTASLVVAFTVAVDVNHLVLIPRYWRSRRYRTYAAFLFGTMAALTAIALTVVRVSYFRLHGPDADPYGMYKHFVIDLFGVGVHVAVAAAIVWMWRRTMTR</sequence>
<dbReference type="EMBL" id="LR593886">
    <property type="protein sequence ID" value="VTR95877.1"/>
    <property type="molecule type" value="Genomic_DNA"/>
</dbReference>
<feature type="transmembrane region" description="Helical" evidence="1">
    <location>
        <begin position="112"/>
        <end position="134"/>
    </location>
</feature>
<evidence type="ECO:0000313" key="3">
    <source>
        <dbReference type="Proteomes" id="UP000464178"/>
    </source>
</evidence>
<accession>A0A6P2D4Q5</accession>
<keyword evidence="3" id="KW-1185">Reference proteome</keyword>
<name>A0A6P2D4Q5_9BACT</name>
<keyword evidence="1" id="KW-0812">Transmembrane</keyword>
<dbReference type="KEGG" id="gms:SOIL9_18370"/>
<evidence type="ECO:0000256" key="1">
    <source>
        <dbReference type="SAM" id="Phobius"/>
    </source>
</evidence>
<organism evidence="2 3">
    <name type="scientific">Gemmata massiliana</name>
    <dbReference type="NCBI Taxonomy" id="1210884"/>
    <lineage>
        <taxon>Bacteria</taxon>
        <taxon>Pseudomonadati</taxon>
        <taxon>Planctomycetota</taxon>
        <taxon>Planctomycetia</taxon>
        <taxon>Gemmatales</taxon>
        <taxon>Gemmataceae</taxon>
        <taxon>Gemmata</taxon>
    </lineage>
</organism>
<keyword evidence="1" id="KW-1133">Transmembrane helix</keyword>
<reference evidence="2 3" key="1">
    <citation type="submission" date="2019-05" db="EMBL/GenBank/DDBJ databases">
        <authorList>
            <consortium name="Science for Life Laboratories"/>
        </authorList>
    </citation>
    <scope>NUCLEOTIDE SEQUENCE [LARGE SCALE GENOMIC DNA]</scope>
    <source>
        <strain evidence="2">Soil9</strain>
    </source>
</reference>
<gene>
    <name evidence="2" type="ORF">SOIL9_18370</name>
</gene>
<protein>
    <submittedName>
        <fullName evidence="2">Uncharacterized protein</fullName>
    </submittedName>
</protein>
<feature type="transmembrane region" description="Helical" evidence="1">
    <location>
        <begin position="12"/>
        <end position="27"/>
    </location>
</feature>
<evidence type="ECO:0000313" key="2">
    <source>
        <dbReference type="EMBL" id="VTR95877.1"/>
    </source>
</evidence>